<name>A0A226DHP6_FOLCA</name>
<keyword evidence="1" id="KW-0812">Transmembrane</keyword>
<keyword evidence="3" id="KW-1185">Reference proteome</keyword>
<accession>A0A226DHP6</accession>
<keyword evidence="1" id="KW-1133">Transmembrane helix</keyword>
<evidence type="ECO:0000313" key="3">
    <source>
        <dbReference type="Proteomes" id="UP000198287"/>
    </source>
</evidence>
<sequence>MVRNIPKTFSDLVCSVEDVRLFRSEGFKKSGEKVSSRLKEVLSYLENFYQKSSNMSFPEKSSCFRLLSPASLGRHEGRIIYSFEDYLYMWYAEFREMEILSALRISNVRLLLDFFNPSHALRPRLAGRPGLQDVQYAAEKEIVSCAKTAYIGDPSLIDAEIEYLRKRYFWIDFHKGRDILSGHIIGWMVEKEGRLQTVSRSYWAMLESGIYRRLLVEITARKIIKEKRFVGKVTVKEKLESVGMNGGIVTLFILILCLNLVAFGFFLFEFHTLVWRKIVIVILKIVSAAVKLSIFCRSCLNKAVDSFRLYVQALVQVVKRIKIPKRLKFG</sequence>
<dbReference type="EMBL" id="LNIX01000019">
    <property type="protein sequence ID" value="OXA44660.1"/>
    <property type="molecule type" value="Genomic_DNA"/>
</dbReference>
<evidence type="ECO:0000256" key="1">
    <source>
        <dbReference type="SAM" id="Phobius"/>
    </source>
</evidence>
<proteinExistence type="predicted"/>
<keyword evidence="1" id="KW-0472">Membrane</keyword>
<dbReference type="AlphaFoldDB" id="A0A226DHP6"/>
<dbReference type="Proteomes" id="UP000198287">
    <property type="component" value="Unassembled WGS sequence"/>
</dbReference>
<organism evidence="2 3">
    <name type="scientific">Folsomia candida</name>
    <name type="common">Springtail</name>
    <dbReference type="NCBI Taxonomy" id="158441"/>
    <lineage>
        <taxon>Eukaryota</taxon>
        <taxon>Metazoa</taxon>
        <taxon>Ecdysozoa</taxon>
        <taxon>Arthropoda</taxon>
        <taxon>Hexapoda</taxon>
        <taxon>Collembola</taxon>
        <taxon>Entomobryomorpha</taxon>
        <taxon>Isotomoidea</taxon>
        <taxon>Isotomidae</taxon>
        <taxon>Proisotominae</taxon>
        <taxon>Folsomia</taxon>
    </lineage>
</organism>
<protein>
    <submittedName>
        <fullName evidence="2">Uncharacterized protein</fullName>
    </submittedName>
</protein>
<gene>
    <name evidence="2" type="ORF">Fcan01_20773</name>
</gene>
<reference evidence="2 3" key="1">
    <citation type="submission" date="2015-12" db="EMBL/GenBank/DDBJ databases">
        <title>The genome of Folsomia candida.</title>
        <authorList>
            <person name="Faddeeva A."/>
            <person name="Derks M.F."/>
            <person name="Anvar Y."/>
            <person name="Smit S."/>
            <person name="Van Straalen N."/>
            <person name="Roelofs D."/>
        </authorList>
    </citation>
    <scope>NUCLEOTIDE SEQUENCE [LARGE SCALE GENOMIC DNA]</scope>
    <source>
        <strain evidence="2 3">VU population</strain>
        <tissue evidence="2">Whole body</tissue>
    </source>
</reference>
<feature type="transmembrane region" description="Helical" evidence="1">
    <location>
        <begin position="246"/>
        <end position="268"/>
    </location>
</feature>
<evidence type="ECO:0000313" key="2">
    <source>
        <dbReference type="EMBL" id="OXA44660.1"/>
    </source>
</evidence>
<feature type="transmembrane region" description="Helical" evidence="1">
    <location>
        <begin position="274"/>
        <end position="294"/>
    </location>
</feature>
<comment type="caution">
    <text evidence="2">The sequence shown here is derived from an EMBL/GenBank/DDBJ whole genome shotgun (WGS) entry which is preliminary data.</text>
</comment>